<comment type="caution">
    <text evidence="1">The sequence shown here is derived from an EMBL/GenBank/DDBJ whole genome shotgun (WGS) entry which is preliminary data.</text>
</comment>
<accession>A0A9P8GCU2</accession>
<reference evidence="1" key="2">
    <citation type="submission" date="2021-08" db="EMBL/GenBank/DDBJ databases">
        <authorList>
            <person name="Gostincar C."/>
            <person name="Sun X."/>
            <person name="Song Z."/>
            <person name="Gunde-Cimerman N."/>
        </authorList>
    </citation>
    <scope>NUCLEOTIDE SEQUENCE</scope>
    <source>
        <strain evidence="1">EXF-8016</strain>
    </source>
</reference>
<feature type="non-terminal residue" evidence="1">
    <location>
        <position position="1"/>
    </location>
</feature>
<proteinExistence type="predicted"/>
<dbReference type="Proteomes" id="UP000767238">
    <property type="component" value="Unassembled WGS sequence"/>
</dbReference>
<protein>
    <recommendedName>
        <fullName evidence="3">DNA/RNA-binding protein Alba-like domain-containing protein</fullName>
    </recommendedName>
</protein>
<sequence length="150" mass="16329">MSVMAPATPDLSAKYTLLQLSVISSSSISNRTTSLIAHIKSTPADSKPAIVALHAKAPVANKLISIVEIAKRELKENGLKIYQYNALASELIETTHTTKDATNQDAMSDEEPAFEKVEQRSAVRNIPTMTTYLSLDPIKELKQAYGEQIG</sequence>
<reference evidence="1" key="1">
    <citation type="journal article" date="2021" name="J Fungi (Basel)">
        <title>Virulence traits and population genomics of the black yeast Aureobasidium melanogenum.</title>
        <authorList>
            <person name="Cernosa A."/>
            <person name="Sun X."/>
            <person name="Gostincar C."/>
            <person name="Fang C."/>
            <person name="Gunde-Cimerman N."/>
            <person name="Song Z."/>
        </authorList>
    </citation>
    <scope>NUCLEOTIDE SEQUENCE</scope>
    <source>
        <strain evidence="1">EXF-8016</strain>
    </source>
</reference>
<evidence type="ECO:0000313" key="1">
    <source>
        <dbReference type="EMBL" id="KAH0218033.1"/>
    </source>
</evidence>
<dbReference type="EMBL" id="JAHFYH010000051">
    <property type="protein sequence ID" value="KAH0218033.1"/>
    <property type="molecule type" value="Genomic_DNA"/>
</dbReference>
<dbReference type="OrthoDB" id="424402at2759"/>
<gene>
    <name evidence="1" type="ORF">KCV03_g6751</name>
</gene>
<evidence type="ECO:0008006" key="3">
    <source>
        <dbReference type="Google" id="ProtNLM"/>
    </source>
</evidence>
<name>A0A9P8GCU2_AURME</name>
<evidence type="ECO:0000313" key="2">
    <source>
        <dbReference type="Proteomes" id="UP000767238"/>
    </source>
</evidence>
<dbReference type="AlphaFoldDB" id="A0A9P8GCU2"/>
<organism evidence="1 2">
    <name type="scientific">Aureobasidium melanogenum</name>
    <name type="common">Aureobasidium pullulans var. melanogenum</name>
    <dbReference type="NCBI Taxonomy" id="46634"/>
    <lineage>
        <taxon>Eukaryota</taxon>
        <taxon>Fungi</taxon>
        <taxon>Dikarya</taxon>
        <taxon>Ascomycota</taxon>
        <taxon>Pezizomycotina</taxon>
        <taxon>Dothideomycetes</taxon>
        <taxon>Dothideomycetidae</taxon>
        <taxon>Dothideales</taxon>
        <taxon>Saccotheciaceae</taxon>
        <taxon>Aureobasidium</taxon>
    </lineage>
</organism>